<feature type="transmembrane region" description="Helical" evidence="11">
    <location>
        <begin position="110"/>
        <end position="130"/>
    </location>
</feature>
<dbReference type="InterPro" id="IPR023171">
    <property type="entry name" value="Na/H_antiporter_dom_sf"/>
</dbReference>
<dbReference type="Gene3D" id="1.20.1530.10">
    <property type="entry name" value="Na+/H+ antiporter like domain"/>
    <property type="match status" value="1"/>
</dbReference>
<dbReference type="HOGENOM" id="CLU_015803_0_0_11"/>
<comment type="subcellular location">
    <subcellularLocation>
        <location evidence="1">Cell inner membrane</location>
        <topology evidence="1">Multi-pass membrane protein</topology>
    </subcellularLocation>
    <subcellularLocation>
        <location evidence="11">Cell membrane</location>
        <topology evidence="11">Multi-pass membrane protein</topology>
    </subcellularLocation>
</comment>
<evidence type="ECO:0000256" key="9">
    <source>
        <dbReference type="ARBA" id="ARBA00023136"/>
    </source>
</evidence>
<evidence type="ECO:0000313" key="12">
    <source>
        <dbReference type="EMBL" id="ADH92178.1"/>
    </source>
</evidence>
<dbReference type="eggNOG" id="COG3004">
    <property type="taxonomic scope" value="Bacteria"/>
</dbReference>
<evidence type="ECO:0000256" key="5">
    <source>
        <dbReference type="ARBA" id="ARBA00022692"/>
    </source>
</evidence>
<evidence type="ECO:0000256" key="6">
    <source>
        <dbReference type="ARBA" id="ARBA00022989"/>
    </source>
</evidence>
<feature type="transmembrane region" description="Helical" evidence="11">
    <location>
        <begin position="142"/>
        <end position="161"/>
    </location>
</feature>
<gene>
    <name evidence="11" type="primary">nhaA</name>
    <name evidence="12" type="ordered locus">Arch_0424</name>
</gene>
<protein>
    <recommendedName>
        <fullName evidence="11">Na(+)/H(+) antiporter NhaA</fullName>
    </recommendedName>
    <alternativeName>
        <fullName evidence="11">Sodium/proton antiporter NhaA</fullName>
    </alternativeName>
</protein>
<dbReference type="EMBL" id="CP002045">
    <property type="protein sequence ID" value="ADH92178.1"/>
    <property type="molecule type" value="Genomic_DNA"/>
</dbReference>
<dbReference type="Pfam" id="PF06965">
    <property type="entry name" value="Na_H_antiport_1"/>
    <property type="match status" value="1"/>
</dbReference>
<dbReference type="RefSeq" id="WP_013169676.1">
    <property type="nucleotide sequence ID" value="NC_014218.1"/>
</dbReference>
<keyword evidence="8 11" id="KW-0406">Ion transport</keyword>
<feature type="transmembrane region" description="Helical" evidence="11">
    <location>
        <begin position="335"/>
        <end position="357"/>
    </location>
</feature>
<feature type="transmembrane region" description="Helical" evidence="11">
    <location>
        <begin position="248"/>
        <end position="265"/>
    </location>
</feature>
<dbReference type="Proteomes" id="UP000000376">
    <property type="component" value="Chromosome"/>
</dbReference>
<dbReference type="PANTHER" id="PTHR30341:SF0">
    <property type="entry name" value="NA(+)_H(+) ANTIPORTER NHAA"/>
    <property type="match status" value="1"/>
</dbReference>
<keyword evidence="9 11" id="KW-0472">Membrane</keyword>
<evidence type="ECO:0000256" key="7">
    <source>
        <dbReference type="ARBA" id="ARBA00023053"/>
    </source>
</evidence>
<feature type="transmembrane region" description="Helical" evidence="11">
    <location>
        <begin position="302"/>
        <end position="323"/>
    </location>
</feature>
<keyword evidence="3 11" id="KW-0050">Antiport</keyword>
<evidence type="ECO:0000256" key="1">
    <source>
        <dbReference type="ARBA" id="ARBA00004429"/>
    </source>
</evidence>
<dbReference type="HAMAP" id="MF_01844">
    <property type="entry name" value="NhaA"/>
    <property type="match status" value="1"/>
</dbReference>
<dbReference type="GO" id="GO:0015385">
    <property type="term" value="F:sodium:proton antiporter activity"/>
    <property type="evidence" value="ECO:0007669"/>
    <property type="project" value="UniProtKB-UniRule"/>
</dbReference>
<dbReference type="NCBIfam" id="TIGR00773">
    <property type="entry name" value="NhaA"/>
    <property type="match status" value="1"/>
</dbReference>
<accession>D7BMM9</accession>
<feature type="transmembrane region" description="Helical" evidence="11">
    <location>
        <begin position="69"/>
        <end position="90"/>
    </location>
</feature>
<evidence type="ECO:0000256" key="4">
    <source>
        <dbReference type="ARBA" id="ARBA00022475"/>
    </source>
</evidence>
<feature type="transmembrane region" description="Helical" evidence="11">
    <location>
        <begin position="168"/>
        <end position="191"/>
    </location>
</feature>
<evidence type="ECO:0000256" key="3">
    <source>
        <dbReference type="ARBA" id="ARBA00022449"/>
    </source>
</evidence>
<sequence>MTQRPTALRHVLSYGSYAEHLRIGKILRRETTGGIALMIAALVAIIWANSPWAESYTALRDMKLGIDALHLQLSVGHWAADGLLAIFFFLVGLELKQEFVAGDLRSPSRAVVPVVAAVGGVVVPALIYAFFNWNSPETLQGWAIPTATDIAFAVAVLAIIGSHLPSPLRLFLLTLAVVDDLIAITIIAIFYTGEIHGTYFALFLIPAAIFGVLVQRFHVFWVKHRWASWFILFPIAAVAWYFLHEAGIHATIAGVVLGFLVPVAFKHEGAQEALSEHRPDVHGHGDHAPGLISMFEHGIRPISSGFAVPVFAFFSAGVTVGGWDGFVASLSSPVALGILAGLIIGKPLGIVASTFVLTKLTRAKLDDSIAWADMIGVGFLAGIGFTVSLLVGELSFGLGDANNDAAKVGILLASVLAALIAALILVPRNNRYRRIEEAEHADADANGIPDAFERANKELA</sequence>
<feature type="transmembrane region" description="Helical" evidence="11">
    <location>
        <begin position="197"/>
        <end position="214"/>
    </location>
</feature>
<dbReference type="GO" id="GO:0006885">
    <property type="term" value="P:regulation of pH"/>
    <property type="evidence" value="ECO:0007669"/>
    <property type="project" value="UniProtKB-UniRule"/>
</dbReference>
<comment type="similarity">
    <text evidence="11">Belongs to the NhaA Na(+)/H(+) (TC 2.A.33) antiporter family.</text>
</comment>
<keyword evidence="5 11" id="KW-0812">Transmembrane</keyword>
<dbReference type="AlphaFoldDB" id="D7BMM9"/>
<evidence type="ECO:0000313" key="13">
    <source>
        <dbReference type="Proteomes" id="UP000000376"/>
    </source>
</evidence>
<keyword evidence="10 11" id="KW-0739">Sodium transport</keyword>
<name>D7BMM9_ARCHD</name>
<comment type="catalytic activity">
    <reaction evidence="11">
        <text>Na(+)(in) + 2 H(+)(out) = Na(+)(out) + 2 H(+)(in)</text>
        <dbReference type="Rhea" id="RHEA:29251"/>
        <dbReference type="ChEBI" id="CHEBI:15378"/>
        <dbReference type="ChEBI" id="CHEBI:29101"/>
    </reaction>
</comment>
<dbReference type="InterPro" id="IPR004670">
    <property type="entry name" value="NhaA"/>
</dbReference>
<dbReference type="KEGG" id="ahe:Arch_0424"/>
<keyword evidence="2 11" id="KW-0813">Transport</keyword>
<evidence type="ECO:0000256" key="8">
    <source>
        <dbReference type="ARBA" id="ARBA00023065"/>
    </source>
</evidence>
<reference evidence="12 13" key="1">
    <citation type="journal article" date="2010" name="Stand. Genomic Sci.">
        <title>Complete genome sequence of Arcanobacterium haemolyticum type strain (11018).</title>
        <authorList>
            <person name="Yasawong M."/>
            <person name="Teshima H."/>
            <person name="Lapidus A."/>
            <person name="Nolan M."/>
            <person name="Lucas S."/>
            <person name="Glavina Del Rio T."/>
            <person name="Tice H."/>
            <person name="Cheng J."/>
            <person name="Bruce D."/>
            <person name="Detter C."/>
            <person name="Tapia R."/>
            <person name="Han C."/>
            <person name="Goodwin L."/>
            <person name="Pitluck S."/>
            <person name="Liolios K."/>
            <person name="Ivanova N."/>
            <person name="Mavromatis K."/>
            <person name="Mikhailova N."/>
            <person name="Pati A."/>
            <person name="Chen A."/>
            <person name="Palaniappan K."/>
            <person name="Land M."/>
            <person name="Hauser L."/>
            <person name="Chang Y."/>
            <person name="Jeffries C."/>
            <person name="Rohde M."/>
            <person name="Sikorski J."/>
            <person name="Pukall R."/>
            <person name="Goker M."/>
            <person name="Woyke T."/>
            <person name="Bristow J."/>
            <person name="Eisen J."/>
            <person name="Markowitz V."/>
            <person name="Hugenholtz P."/>
            <person name="Kyrpides N."/>
            <person name="Klenk H."/>
        </authorList>
    </citation>
    <scope>NUCLEOTIDE SEQUENCE [LARGE SCALE GENOMIC DNA]</scope>
    <source>
        <strain evidence="13">ATCC 9345 / DSM 20595 / CCUG 17215 / LMG 16163 / NBRC 15585 / NCTC 8452 / 11018</strain>
    </source>
</reference>
<evidence type="ECO:0000256" key="11">
    <source>
        <dbReference type="HAMAP-Rule" id="MF_01844"/>
    </source>
</evidence>
<dbReference type="GO" id="GO:0005886">
    <property type="term" value="C:plasma membrane"/>
    <property type="evidence" value="ECO:0007669"/>
    <property type="project" value="UniProtKB-SubCell"/>
</dbReference>
<feature type="transmembrane region" description="Helical" evidence="11">
    <location>
        <begin position="31"/>
        <end position="49"/>
    </location>
</feature>
<dbReference type="PANTHER" id="PTHR30341">
    <property type="entry name" value="SODIUM ION/PROTON ANTIPORTER NHAA-RELATED"/>
    <property type="match status" value="1"/>
</dbReference>
<proteinExistence type="inferred from homology"/>
<keyword evidence="13" id="KW-1185">Reference proteome</keyword>
<dbReference type="STRING" id="644284.Arch_0424"/>
<feature type="transmembrane region" description="Helical" evidence="11">
    <location>
        <begin position="226"/>
        <end position="242"/>
    </location>
</feature>
<keyword evidence="6 11" id="KW-1133">Transmembrane helix</keyword>
<comment type="function">
    <text evidence="11">Na(+)/H(+) antiporter that extrudes sodium in exchange for external protons.</text>
</comment>
<organism evidence="12 13">
    <name type="scientific">Arcanobacterium haemolyticum (strain ATCC 9345 / DSM 20595 / CCM 5947 / CCUG 17215 / LMG 16163 / NBRC 15585 / NCTC 8452 / 11018)</name>
    <dbReference type="NCBI Taxonomy" id="644284"/>
    <lineage>
        <taxon>Bacteria</taxon>
        <taxon>Bacillati</taxon>
        <taxon>Actinomycetota</taxon>
        <taxon>Actinomycetes</taxon>
        <taxon>Actinomycetales</taxon>
        <taxon>Actinomycetaceae</taxon>
        <taxon>Arcanobacterium</taxon>
    </lineage>
</organism>
<keyword evidence="4 11" id="KW-1003">Cell membrane</keyword>
<keyword evidence="7 11" id="KW-0915">Sodium</keyword>
<feature type="transmembrane region" description="Helical" evidence="11">
    <location>
        <begin position="406"/>
        <end position="426"/>
    </location>
</feature>
<feature type="transmembrane region" description="Helical" evidence="11">
    <location>
        <begin position="369"/>
        <end position="391"/>
    </location>
</feature>
<dbReference type="OrthoDB" id="117402at2"/>
<evidence type="ECO:0000256" key="2">
    <source>
        <dbReference type="ARBA" id="ARBA00022448"/>
    </source>
</evidence>
<evidence type="ECO:0000256" key="10">
    <source>
        <dbReference type="ARBA" id="ARBA00023201"/>
    </source>
</evidence>